<dbReference type="RefSeq" id="WP_011366276.1">
    <property type="nucleotide sequence ID" value="NC_007519.1"/>
</dbReference>
<name>Q317J9_OLEA2</name>
<dbReference type="KEGG" id="dde:Dde_0096"/>
<keyword evidence="2" id="KW-1185">Reference proteome</keyword>
<sequence>MSGEHLVFPDKEDIDLLRAVMRAIEEKHPGRFNDAQKVEAFTKTCDQYDDSLPLERFIKRAIINCVWDRPIIDKDILARD</sequence>
<evidence type="ECO:0000313" key="1">
    <source>
        <dbReference type="EMBL" id="ABB36897.1"/>
    </source>
</evidence>
<dbReference type="eggNOG" id="ENOG5032EYA">
    <property type="taxonomic scope" value="Bacteria"/>
</dbReference>
<dbReference type="STRING" id="207559.Dde_0096"/>
<accession>Q317J9</accession>
<protein>
    <submittedName>
        <fullName evidence="1">Uncharacterized protein</fullName>
    </submittedName>
</protein>
<gene>
    <name evidence="1" type="ordered locus">Dde_0096</name>
</gene>
<proteinExistence type="predicted"/>
<evidence type="ECO:0000313" key="2">
    <source>
        <dbReference type="Proteomes" id="UP000002710"/>
    </source>
</evidence>
<reference evidence="1 2" key="1">
    <citation type="journal article" date="2011" name="J. Bacteriol.">
        <title>Complete genome sequence and updated annotation of Desulfovibrio alaskensis G20.</title>
        <authorList>
            <person name="Hauser L.J."/>
            <person name="Land M.L."/>
            <person name="Brown S.D."/>
            <person name="Larimer F."/>
            <person name="Keller K.L."/>
            <person name="Rapp-Giles B.J."/>
            <person name="Price M.N."/>
            <person name="Lin M."/>
            <person name="Bruce D.C."/>
            <person name="Detter J.C."/>
            <person name="Tapia R."/>
            <person name="Han C.S."/>
            <person name="Goodwin L.A."/>
            <person name="Cheng J.F."/>
            <person name="Pitluck S."/>
            <person name="Copeland A."/>
            <person name="Lucas S."/>
            <person name="Nolan M."/>
            <person name="Lapidus A.L."/>
            <person name="Palumbo A.V."/>
            <person name="Wall J.D."/>
        </authorList>
    </citation>
    <scope>NUCLEOTIDE SEQUENCE [LARGE SCALE GENOMIC DNA]</scope>
    <source>
        <strain evidence="2">ATCC BAA 1058 / DSM 17464 / G20</strain>
    </source>
</reference>
<dbReference type="AlphaFoldDB" id="Q317J9"/>
<dbReference type="EMBL" id="CP000112">
    <property type="protein sequence ID" value="ABB36897.1"/>
    <property type="molecule type" value="Genomic_DNA"/>
</dbReference>
<dbReference type="Proteomes" id="UP000002710">
    <property type="component" value="Chromosome"/>
</dbReference>
<dbReference type="HOGENOM" id="CLU_2583960_0_0_7"/>
<organism evidence="1 2">
    <name type="scientific">Oleidesulfovibrio alaskensis (strain ATCC BAA-1058 / DSM 17464 / G20)</name>
    <name type="common">Desulfovibrio alaskensis</name>
    <dbReference type="NCBI Taxonomy" id="207559"/>
    <lineage>
        <taxon>Bacteria</taxon>
        <taxon>Pseudomonadati</taxon>
        <taxon>Thermodesulfobacteriota</taxon>
        <taxon>Desulfovibrionia</taxon>
        <taxon>Desulfovibrionales</taxon>
        <taxon>Desulfovibrionaceae</taxon>
        <taxon>Oleidesulfovibrio</taxon>
    </lineage>
</organism>